<feature type="transmembrane region" description="Helical" evidence="2">
    <location>
        <begin position="108"/>
        <end position="128"/>
    </location>
</feature>
<accession>A0AAN8X2L6</accession>
<keyword evidence="3" id="KW-0732">Signal</keyword>
<evidence type="ECO:0000256" key="3">
    <source>
        <dbReference type="SAM" id="SignalP"/>
    </source>
</evidence>
<evidence type="ECO:0000313" key="4">
    <source>
        <dbReference type="EMBL" id="KAK7071759.1"/>
    </source>
</evidence>
<evidence type="ECO:0000313" key="5">
    <source>
        <dbReference type="Proteomes" id="UP001381693"/>
    </source>
</evidence>
<keyword evidence="5" id="KW-1185">Reference proteome</keyword>
<feature type="signal peptide" evidence="3">
    <location>
        <begin position="1"/>
        <end position="21"/>
    </location>
</feature>
<feature type="region of interest" description="Disordered" evidence="1">
    <location>
        <begin position="189"/>
        <end position="221"/>
    </location>
</feature>
<dbReference type="EMBL" id="JAXCGZ010013965">
    <property type="protein sequence ID" value="KAK7071759.1"/>
    <property type="molecule type" value="Genomic_DNA"/>
</dbReference>
<evidence type="ECO:0000256" key="2">
    <source>
        <dbReference type="SAM" id="Phobius"/>
    </source>
</evidence>
<keyword evidence="2" id="KW-0812">Transmembrane</keyword>
<dbReference type="Proteomes" id="UP001381693">
    <property type="component" value="Unassembled WGS sequence"/>
</dbReference>
<sequence length="249" mass="27981">MTIKTLMTFLSLVLLMSQIKGQFFEIPHISFPRIRIPETFSIPHENIEMAPINSGFPSENFELPDQSIGTLDEESEDTEHIHVPHAHHGGHDEGDEEDTNSSYSALEITLMIMGGYFGLIICCSLIMISCKKSKMRKQSAPAIPISEEFEHVSVISPPVPVEPSPPYSEIENELYPPSFSEIYNNGEYSRSSTVDTEGGSCSAPESNITPARRLNENHIQRNPRETIQHLLTSRSLSSLFAFKRMENEE</sequence>
<proteinExistence type="predicted"/>
<feature type="chain" id="PRO_5042879424" evidence="3">
    <location>
        <begin position="22"/>
        <end position="249"/>
    </location>
</feature>
<dbReference type="AlphaFoldDB" id="A0AAN8X2L6"/>
<evidence type="ECO:0000256" key="1">
    <source>
        <dbReference type="SAM" id="MobiDB-lite"/>
    </source>
</evidence>
<keyword evidence="2" id="KW-1133">Transmembrane helix</keyword>
<protein>
    <submittedName>
        <fullName evidence="4">Uncharacterized protein</fullName>
    </submittedName>
</protein>
<keyword evidence="2" id="KW-0472">Membrane</keyword>
<comment type="caution">
    <text evidence="4">The sequence shown here is derived from an EMBL/GenBank/DDBJ whole genome shotgun (WGS) entry which is preliminary data.</text>
</comment>
<reference evidence="4 5" key="1">
    <citation type="submission" date="2023-11" db="EMBL/GenBank/DDBJ databases">
        <title>Halocaridina rubra genome assembly.</title>
        <authorList>
            <person name="Smith C."/>
        </authorList>
    </citation>
    <scope>NUCLEOTIDE SEQUENCE [LARGE SCALE GENOMIC DNA]</scope>
    <source>
        <strain evidence="4">EP-1</strain>
        <tissue evidence="4">Whole</tissue>
    </source>
</reference>
<gene>
    <name evidence="4" type="ORF">SK128_024116</name>
</gene>
<organism evidence="4 5">
    <name type="scientific">Halocaridina rubra</name>
    <name type="common">Hawaiian red shrimp</name>
    <dbReference type="NCBI Taxonomy" id="373956"/>
    <lineage>
        <taxon>Eukaryota</taxon>
        <taxon>Metazoa</taxon>
        <taxon>Ecdysozoa</taxon>
        <taxon>Arthropoda</taxon>
        <taxon>Crustacea</taxon>
        <taxon>Multicrustacea</taxon>
        <taxon>Malacostraca</taxon>
        <taxon>Eumalacostraca</taxon>
        <taxon>Eucarida</taxon>
        <taxon>Decapoda</taxon>
        <taxon>Pleocyemata</taxon>
        <taxon>Caridea</taxon>
        <taxon>Atyoidea</taxon>
        <taxon>Atyidae</taxon>
        <taxon>Halocaridina</taxon>
    </lineage>
</organism>
<name>A0AAN8X2L6_HALRR</name>